<dbReference type="GO" id="GO:0003700">
    <property type="term" value="F:DNA-binding transcription factor activity"/>
    <property type="evidence" value="ECO:0007669"/>
    <property type="project" value="InterPro"/>
</dbReference>
<dbReference type="Pfam" id="PF12802">
    <property type="entry name" value="MarR_2"/>
    <property type="match status" value="1"/>
</dbReference>
<dbReference type="InterPro" id="IPR036388">
    <property type="entry name" value="WH-like_DNA-bd_sf"/>
</dbReference>
<dbReference type="SUPFAM" id="SSF46785">
    <property type="entry name" value="Winged helix' DNA-binding domain"/>
    <property type="match status" value="1"/>
</dbReference>
<reference evidence="2 3" key="1">
    <citation type="submission" date="2020-08" db="EMBL/GenBank/DDBJ databases">
        <title>Functional genomics of gut bacteria from endangered species of beetles.</title>
        <authorList>
            <person name="Carlos-Shanley C."/>
        </authorList>
    </citation>
    <scope>NUCLEOTIDE SEQUENCE [LARGE SCALE GENOMIC DNA]</scope>
    <source>
        <strain evidence="2 3">S00123</strain>
    </source>
</reference>
<gene>
    <name evidence="2" type="ORF">HNP32_002255</name>
</gene>
<dbReference type="CDD" id="cd00090">
    <property type="entry name" value="HTH_ARSR"/>
    <property type="match status" value="1"/>
</dbReference>
<dbReference type="InterPro" id="IPR011991">
    <property type="entry name" value="ArsR-like_HTH"/>
</dbReference>
<dbReference type="InterPro" id="IPR036390">
    <property type="entry name" value="WH_DNA-bd_sf"/>
</dbReference>
<comment type="caution">
    <text evidence="2">The sequence shown here is derived from an EMBL/GenBank/DDBJ whole genome shotgun (WGS) entry which is preliminary data.</text>
</comment>
<keyword evidence="3" id="KW-1185">Reference proteome</keyword>
<evidence type="ECO:0000313" key="2">
    <source>
        <dbReference type="EMBL" id="MBB4798511.1"/>
    </source>
</evidence>
<dbReference type="GO" id="GO:0003677">
    <property type="term" value="F:DNA binding"/>
    <property type="evidence" value="ECO:0007669"/>
    <property type="project" value="UniProtKB-KW"/>
</dbReference>
<organism evidence="2 3">
    <name type="scientific">Brevundimonas bullata</name>
    <dbReference type="NCBI Taxonomy" id="13160"/>
    <lineage>
        <taxon>Bacteria</taxon>
        <taxon>Pseudomonadati</taxon>
        <taxon>Pseudomonadota</taxon>
        <taxon>Alphaproteobacteria</taxon>
        <taxon>Caulobacterales</taxon>
        <taxon>Caulobacteraceae</taxon>
        <taxon>Brevundimonas</taxon>
    </lineage>
</organism>
<dbReference type="EMBL" id="JACHKY010000003">
    <property type="protein sequence ID" value="MBB4798511.1"/>
    <property type="molecule type" value="Genomic_DNA"/>
</dbReference>
<dbReference type="RefSeq" id="WP_221415853.1">
    <property type="nucleotide sequence ID" value="NZ_JACHKY010000003.1"/>
</dbReference>
<protein>
    <submittedName>
        <fullName evidence="2">DNA-binding MarR family transcriptional regulator</fullName>
    </submittedName>
</protein>
<dbReference type="InterPro" id="IPR000835">
    <property type="entry name" value="HTH_MarR-typ"/>
</dbReference>
<name>A0A7W7N4L0_9CAUL</name>
<dbReference type="Gene3D" id="1.10.10.10">
    <property type="entry name" value="Winged helix-like DNA-binding domain superfamily/Winged helix DNA-binding domain"/>
    <property type="match status" value="1"/>
</dbReference>
<proteinExistence type="predicted"/>
<feature type="domain" description="HTH marR-type" evidence="1">
    <location>
        <begin position="46"/>
        <end position="100"/>
    </location>
</feature>
<evidence type="ECO:0000259" key="1">
    <source>
        <dbReference type="Pfam" id="PF12802"/>
    </source>
</evidence>
<dbReference type="AlphaFoldDB" id="A0A7W7N4L0"/>
<evidence type="ECO:0000313" key="3">
    <source>
        <dbReference type="Proteomes" id="UP000539957"/>
    </source>
</evidence>
<dbReference type="Proteomes" id="UP000539957">
    <property type="component" value="Unassembled WGS sequence"/>
</dbReference>
<keyword evidence="2" id="KW-0238">DNA-binding</keyword>
<accession>A0A7W7N4L0</accession>
<sequence>MTYRDFYDSAVVRKAYTAKKLLDLAFLIQAQVTKVYARNGMVFPVSCSSTLLHLSKSGPASVTEVARALEHPHQTVAQHLATLSKLQVIEKRTDAADRRRTEYFLTAFGEAQASLLHQYNVEAAAVFEGLDTDIGADLGDLLDRAMAALNARPMDDRFELPQSPGDQS</sequence>